<feature type="signal peptide" evidence="1">
    <location>
        <begin position="1"/>
        <end position="26"/>
    </location>
</feature>
<name>A0A565C4E6_9BRAS</name>
<gene>
    <name evidence="2" type="ORF">ANE_LOCUS18934</name>
</gene>
<evidence type="ECO:0000313" key="3">
    <source>
        <dbReference type="Proteomes" id="UP000489600"/>
    </source>
</evidence>
<dbReference type="Proteomes" id="UP000489600">
    <property type="component" value="Unassembled WGS sequence"/>
</dbReference>
<proteinExistence type="predicted"/>
<sequence length="68" mass="7421">MAKSSAAFLVFLCLSMLIISIPEVEAKVVVKLNIKLLENGETNECDHKCSEGHGDCKQYLILAFAPVP</sequence>
<comment type="caution">
    <text evidence="2">The sequence shown here is derived from an EMBL/GenBank/DDBJ whole genome shotgun (WGS) entry which is preliminary data.</text>
</comment>
<keyword evidence="3" id="KW-1185">Reference proteome</keyword>
<evidence type="ECO:0000256" key="1">
    <source>
        <dbReference type="SAM" id="SignalP"/>
    </source>
</evidence>
<dbReference type="EMBL" id="CABITT030000006">
    <property type="protein sequence ID" value="VVB08490.1"/>
    <property type="molecule type" value="Genomic_DNA"/>
</dbReference>
<dbReference type="AlphaFoldDB" id="A0A565C4E6"/>
<keyword evidence="1" id="KW-0732">Signal</keyword>
<accession>A0A565C4E6</accession>
<dbReference type="OrthoDB" id="1035809at2759"/>
<feature type="chain" id="PRO_5022169105" evidence="1">
    <location>
        <begin position="27"/>
        <end position="68"/>
    </location>
</feature>
<evidence type="ECO:0000313" key="2">
    <source>
        <dbReference type="EMBL" id="VVB08490.1"/>
    </source>
</evidence>
<reference evidence="2" key="1">
    <citation type="submission" date="2019-07" db="EMBL/GenBank/DDBJ databases">
        <authorList>
            <person name="Dittberner H."/>
        </authorList>
    </citation>
    <scope>NUCLEOTIDE SEQUENCE [LARGE SCALE GENOMIC DNA]</scope>
</reference>
<organism evidence="2 3">
    <name type="scientific">Arabis nemorensis</name>
    <dbReference type="NCBI Taxonomy" id="586526"/>
    <lineage>
        <taxon>Eukaryota</taxon>
        <taxon>Viridiplantae</taxon>
        <taxon>Streptophyta</taxon>
        <taxon>Embryophyta</taxon>
        <taxon>Tracheophyta</taxon>
        <taxon>Spermatophyta</taxon>
        <taxon>Magnoliopsida</taxon>
        <taxon>eudicotyledons</taxon>
        <taxon>Gunneridae</taxon>
        <taxon>Pentapetalae</taxon>
        <taxon>rosids</taxon>
        <taxon>malvids</taxon>
        <taxon>Brassicales</taxon>
        <taxon>Brassicaceae</taxon>
        <taxon>Arabideae</taxon>
        <taxon>Arabis</taxon>
    </lineage>
</organism>
<protein>
    <submittedName>
        <fullName evidence="2">Uncharacterized protein</fullName>
    </submittedName>
</protein>